<protein>
    <submittedName>
        <fullName evidence="1">Uncharacterized protein</fullName>
    </submittedName>
</protein>
<sequence length="566" mass="64314">MEMPATAMASVVSPYFLCIVLLLVSLYLAFRPNSSAGAPCCPLPPGSTGWPVLGESLDFHRAGRQGYPERFLSSRTSRCSPDIFRTSLLGENVAVFCGAPGNKFLLSGANGYVKMWRPSSLVKVLVYPEIRGNLPKLDAKRMRGYLPDFLKPEALKHYVPVMDSVAKEHLMRDWFPNDQMRVFPSVKDYTFTLACRNFMNIENDQGVKKLSAPFANITPGLFSVPINIPGTPFNKAVKGGSKIREEMVNVIRKKRDKIERGEDGNTRDLLTRLLQETDDNDVEIAQKIIGLLVASHETTSTAITMTVNYLAQFPHIYDQVYKEQQEIAKNKHDGETLTWEDTQKMKYSWNVACESMRLSPPAQGTFREAVTDFTYAGYTIPKGWKTFWTVYSTHKNPEYFPDPEKFDPTRFEGGGPVPFSFVPFGGGPRMCPGKEYARVQILTFIHNLVVRFRFEKVDPSEKIWDRNTPLHFLPLLNKPKVHLFVEETNVVGELPEFQKNALEDLKLLVQEALKKHEFTLPPPKEEEKKVEEKEEGEKTEDAPKEEAKETPPGESKFHSYFVLNLR</sequence>
<gene>
    <name evidence="1" type="ORF">MLD38_022634</name>
</gene>
<reference evidence="2" key="1">
    <citation type="journal article" date="2023" name="Front. Plant Sci.">
        <title>Chromosomal-level genome assembly of Melastoma candidum provides insights into trichome evolution.</title>
        <authorList>
            <person name="Zhong Y."/>
            <person name="Wu W."/>
            <person name="Sun C."/>
            <person name="Zou P."/>
            <person name="Liu Y."/>
            <person name="Dai S."/>
            <person name="Zhou R."/>
        </authorList>
    </citation>
    <scope>NUCLEOTIDE SEQUENCE [LARGE SCALE GENOMIC DNA]</scope>
</reference>
<dbReference type="EMBL" id="CM042885">
    <property type="protein sequence ID" value="KAI4366810.1"/>
    <property type="molecule type" value="Genomic_DNA"/>
</dbReference>
<evidence type="ECO:0000313" key="2">
    <source>
        <dbReference type="Proteomes" id="UP001057402"/>
    </source>
</evidence>
<organism evidence="1 2">
    <name type="scientific">Melastoma candidum</name>
    <dbReference type="NCBI Taxonomy" id="119954"/>
    <lineage>
        <taxon>Eukaryota</taxon>
        <taxon>Viridiplantae</taxon>
        <taxon>Streptophyta</taxon>
        <taxon>Embryophyta</taxon>
        <taxon>Tracheophyta</taxon>
        <taxon>Spermatophyta</taxon>
        <taxon>Magnoliopsida</taxon>
        <taxon>eudicotyledons</taxon>
        <taxon>Gunneridae</taxon>
        <taxon>Pentapetalae</taxon>
        <taxon>rosids</taxon>
        <taxon>malvids</taxon>
        <taxon>Myrtales</taxon>
        <taxon>Melastomataceae</taxon>
        <taxon>Melastomatoideae</taxon>
        <taxon>Melastomateae</taxon>
        <taxon>Melastoma</taxon>
    </lineage>
</organism>
<name>A0ACB9QK30_9MYRT</name>
<accession>A0ACB9QK30</accession>
<comment type="caution">
    <text evidence="1">The sequence shown here is derived from an EMBL/GenBank/DDBJ whole genome shotgun (WGS) entry which is preliminary data.</text>
</comment>
<proteinExistence type="predicted"/>
<keyword evidence="2" id="KW-1185">Reference proteome</keyword>
<dbReference type="Proteomes" id="UP001057402">
    <property type="component" value="Chromosome 6"/>
</dbReference>
<evidence type="ECO:0000313" key="1">
    <source>
        <dbReference type="EMBL" id="KAI4366810.1"/>
    </source>
</evidence>